<keyword evidence="4" id="KW-1185">Reference proteome</keyword>
<dbReference type="HAMAP" id="MF_00048">
    <property type="entry name" value="UPF0102"/>
    <property type="match status" value="1"/>
</dbReference>
<dbReference type="InterPro" id="IPR011335">
    <property type="entry name" value="Restrct_endonuc-II-like"/>
</dbReference>
<dbReference type="GO" id="GO:0004519">
    <property type="term" value="F:endonuclease activity"/>
    <property type="evidence" value="ECO:0007669"/>
    <property type="project" value="UniProtKB-KW"/>
</dbReference>
<dbReference type="InterPro" id="IPR011856">
    <property type="entry name" value="tRNA_endonuc-like_dom_sf"/>
</dbReference>
<gene>
    <name evidence="3" type="ORF">FB473_002015</name>
</gene>
<organism evidence="3 4">
    <name type="scientific">Brooklawnia cerclae</name>
    <dbReference type="NCBI Taxonomy" id="349934"/>
    <lineage>
        <taxon>Bacteria</taxon>
        <taxon>Bacillati</taxon>
        <taxon>Actinomycetota</taxon>
        <taxon>Actinomycetes</taxon>
        <taxon>Propionibacteriales</taxon>
        <taxon>Propionibacteriaceae</taxon>
        <taxon>Brooklawnia</taxon>
    </lineage>
</organism>
<comment type="caution">
    <text evidence="3">The sequence shown here is derived from an EMBL/GenBank/DDBJ whole genome shotgun (WGS) entry which is preliminary data.</text>
</comment>
<sequence length="127" mass="13883">MTGIDDGRGGLGAWGERRAAEHLERLGWRVVDRNWRCPLGELDILALEPNPDGAPTGVVVEVKCRAGTGFGDPLEAITEQKLARLRRLAASWRQQCGLRLGGLRIDAIGIVKVRGEVSRLRHVRGIA</sequence>
<dbReference type="PANTHER" id="PTHR34039">
    <property type="entry name" value="UPF0102 PROTEIN YRAN"/>
    <property type="match status" value="1"/>
</dbReference>
<keyword evidence="3" id="KW-0255">Endonuclease</keyword>
<keyword evidence="3" id="KW-0540">Nuclease</keyword>
<dbReference type="SUPFAM" id="SSF52980">
    <property type="entry name" value="Restriction endonuclease-like"/>
    <property type="match status" value="1"/>
</dbReference>
<dbReference type="RefSeq" id="WP_167167012.1">
    <property type="nucleotide sequence ID" value="NZ_BAAAOO010000013.1"/>
</dbReference>
<dbReference type="Proteomes" id="UP000749311">
    <property type="component" value="Unassembled WGS sequence"/>
</dbReference>
<dbReference type="InterPro" id="IPR003509">
    <property type="entry name" value="UPF0102_YraN-like"/>
</dbReference>
<dbReference type="Gene3D" id="3.40.1350.10">
    <property type="match status" value="1"/>
</dbReference>
<evidence type="ECO:0000256" key="1">
    <source>
        <dbReference type="ARBA" id="ARBA00006738"/>
    </source>
</evidence>
<keyword evidence="3" id="KW-0378">Hydrolase</keyword>
<name>A0ABX0SHD0_9ACTN</name>
<dbReference type="PANTHER" id="PTHR34039:SF1">
    <property type="entry name" value="UPF0102 PROTEIN YRAN"/>
    <property type="match status" value="1"/>
</dbReference>
<dbReference type="EMBL" id="JAAMOZ010000001">
    <property type="protein sequence ID" value="NIH57370.1"/>
    <property type="molecule type" value="Genomic_DNA"/>
</dbReference>
<evidence type="ECO:0000256" key="2">
    <source>
        <dbReference type="HAMAP-Rule" id="MF_00048"/>
    </source>
</evidence>
<comment type="similarity">
    <text evidence="1 2">Belongs to the UPF0102 family.</text>
</comment>
<proteinExistence type="inferred from homology"/>
<dbReference type="CDD" id="cd20736">
    <property type="entry name" value="PoNe_Nuclease"/>
    <property type="match status" value="1"/>
</dbReference>
<reference evidence="3 4" key="1">
    <citation type="submission" date="2020-02" db="EMBL/GenBank/DDBJ databases">
        <title>Sequencing the genomes of 1000 actinobacteria strains.</title>
        <authorList>
            <person name="Klenk H.-P."/>
        </authorList>
    </citation>
    <scope>NUCLEOTIDE SEQUENCE [LARGE SCALE GENOMIC DNA]</scope>
    <source>
        <strain evidence="3 4">DSM 19609</strain>
    </source>
</reference>
<evidence type="ECO:0000313" key="3">
    <source>
        <dbReference type="EMBL" id="NIH57370.1"/>
    </source>
</evidence>
<accession>A0ABX0SHD0</accession>
<dbReference type="Pfam" id="PF02021">
    <property type="entry name" value="UPF0102"/>
    <property type="match status" value="1"/>
</dbReference>
<dbReference type="NCBIfam" id="NF009154">
    <property type="entry name" value="PRK12497.3-3"/>
    <property type="match status" value="1"/>
</dbReference>
<protein>
    <recommendedName>
        <fullName evidence="2">UPF0102 protein FB473_002015</fullName>
    </recommendedName>
</protein>
<evidence type="ECO:0000313" key="4">
    <source>
        <dbReference type="Proteomes" id="UP000749311"/>
    </source>
</evidence>